<dbReference type="AlphaFoldDB" id="A0A6G1KYU0"/>
<protein>
    <submittedName>
        <fullName evidence="1">Uncharacterized protein</fullName>
    </submittedName>
</protein>
<gene>
    <name evidence="1" type="ORF">EJ03DRAFT_196060</name>
</gene>
<sequence>MGTNRPVIAGRACPARTMPQSAVSPVIVRRSRLERTEWHWPLASSHRTRLNVLRPSTSWLPCCPWLPPSNFRIDHCVRRSLNNALLTPKTYTGHELKSHLSIPVHCTQCMQDARSARPSVGSKWIKWTPVIGPRNVGAYTIPKQSHRLHGLQVRWRNPDRPSRLRQRPVERRGCERLDVCAVNLILLCRKQRSNGLQLHAYQPSDKFSFATEEEVFQDLGL</sequence>
<organism evidence="1 2">
    <name type="scientific">Teratosphaeria nubilosa</name>
    <dbReference type="NCBI Taxonomy" id="161662"/>
    <lineage>
        <taxon>Eukaryota</taxon>
        <taxon>Fungi</taxon>
        <taxon>Dikarya</taxon>
        <taxon>Ascomycota</taxon>
        <taxon>Pezizomycotina</taxon>
        <taxon>Dothideomycetes</taxon>
        <taxon>Dothideomycetidae</taxon>
        <taxon>Mycosphaerellales</taxon>
        <taxon>Teratosphaeriaceae</taxon>
        <taxon>Teratosphaeria</taxon>
    </lineage>
</organism>
<evidence type="ECO:0000313" key="1">
    <source>
        <dbReference type="EMBL" id="KAF2765795.1"/>
    </source>
</evidence>
<dbReference type="Proteomes" id="UP000799436">
    <property type="component" value="Unassembled WGS sequence"/>
</dbReference>
<accession>A0A6G1KYU0</accession>
<keyword evidence="2" id="KW-1185">Reference proteome</keyword>
<evidence type="ECO:0000313" key="2">
    <source>
        <dbReference type="Proteomes" id="UP000799436"/>
    </source>
</evidence>
<proteinExistence type="predicted"/>
<reference evidence="1" key="1">
    <citation type="journal article" date="2020" name="Stud. Mycol.">
        <title>101 Dothideomycetes genomes: a test case for predicting lifestyles and emergence of pathogens.</title>
        <authorList>
            <person name="Haridas S."/>
            <person name="Albert R."/>
            <person name="Binder M."/>
            <person name="Bloem J."/>
            <person name="Labutti K."/>
            <person name="Salamov A."/>
            <person name="Andreopoulos B."/>
            <person name="Baker S."/>
            <person name="Barry K."/>
            <person name="Bills G."/>
            <person name="Bluhm B."/>
            <person name="Cannon C."/>
            <person name="Castanera R."/>
            <person name="Culley D."/>
            <person name="Daum C."/>
            <person name="Ezra D."/>
            <person name="Gonzalez J."/>
            <person name="Henrissat B."/>
            <person name="Kuo A."/>
            <person name="Liang C."/>
            <person name="Lipzen A."/>
            <person name="Lutzoni F."/>
            <person name="Magnuson J."/>
            <person name="Mondo S."/>
            <person name="Nolan M."/>
            <person name="Ohm R."/>
            <person name="Pangilinan J."/>
            <person name="Park H.-J."/>
            <person name="Ramirez L."/>
            <person name="Alfaro M."/>
            <person name="Sun H."/>
            <person name="Tritt A."/>
            <person name="Yoshinaga Y."/>
            <person name="Zwiers L.-H."/>
            <person name="Turgeon B."/>
            <person name="Goodwin S."/>
            <person name="Spatafora J."/>
            <person name="Crous P."/>
            <person name="Grigoriev I."/>
        </authorList>
    </citation>
    <scope>NUCLEOTIDE SEQUENCE</scope>
    <source>
        <strain evidence="1">CBS 116005</strain>
    </source>
</reference>
<name>A0A6G1KYU0_9PEZI</name>
<dbReference type="EMBL" id="ML995883">
    <property type="protein sequence ID" value="KAF2765795.1"/>
    <property type="molecule type" value="Genomic_DNA"/>
</dbReference>